<evidence type="ECO:0000256" key="2">
    <source>
        <dbReference type="SAM" id="Coils"/>
    </source>
</evidence>
<evidence type="ECO:0000259" key="3">
    <source>
        <dbReference type="Pfam" id="PF25917"/>
    </source>
</evidence>
<keyword evidence="6" id="KW-1185">Reference proteome</keyword>
<evidence type="ECO:0000313" key="5">
    <source>
        <dbReference type="EMBL" id="ABL98612.1"/>
    </source>
</evidence>
<dbReference type="InterPro" id="IPR058625">
    <property type="entry name" value="MdtA-like_BSH"/>
</dbReference>
<protein>
    <submittedName>
        <fullName evidence="5">HlyD family secretion protein</fullName>
    </submittedName>
</protein>
<dbReference type="Gene3D" id="1.10.287.470">
    <property type="entry name" value="Helix hairpin bin"/>
    <property type="match status" value="2"/>
</dbReference>
<dbReference type="Gene3D" id="2.40.30.170">
    <property type="match status" value="1"/>
</dbReference>
<comment type="similarity">
    <text evidence="1">Belongs to the membrane fusion protein (MFP) (TC 8.A.1) family.</text>
</comment>
<dbReference type="KEGG" id="saz:Sama_0402"/>
<feature type="domain" description="CusB-like beta-barrel" evidence="4">
    <location>
        <begin position="242"/>
        <end position="285"/>
    </location>
</feature>
<organism evidence="5 6">
    <name type="scientific">Shewanella amazonensis (strain ATCC BAA-1098 / SB2B)</name>
    <dbReference type="NCBI Taxonomy" id="326297"/>
    <lineage>
        <taxon>Bacteria</taxon>
        <taxon>Pseudomonadati</taxon>
        <taxon>Pseudomonadota</taxon>
        <taxon>Gammaproteobacteria</taxon>
        <taxon>Alteromonadales</taxon>
        <taxon>Shewanellaceae</taxon>
        <taxon>Shewanella</taxon>
    </lineage>
</organism>
<dbReference type="OrthoDB" id="9811754at2"/>
<name>A1S2K6_SHEAM</name>
<dbReference type="InterPro" id="IPR058792">
    <property type="entry name" value="Beta-barrel_RND_2"/>
</dbReference>
<feature type="coiled-coil region" evidence="2">
    <location>
        <begin position="110"/>
        <end position="168"/>
    </location>
</feature>
<dbReference type="Pfam" id="PF25954">
    <property type="entry name" value="Beta-barrel_RND_2"/>
    <property type="match status" value="1"/>
</dbReference>
<dbReference type="RefSeq" id="WP_011758522.1">
    <property type="nucleotide sequence ID" value="NC_008700.1"/>
</dbReference>
<dbReference type="AlphaFoldDB" id="A1S2K6"/>
<keyword evidence="2" id="KW-0175">Coiled coil</keyword>
<dbReference type="GO" id="GO:0055085">
    <property type="term" value="P:transmembrane transport"/>
    <property type="evidence" value="ECO:0007669"/>
    <property type="project" value="InterPro"/>
</dbReference>
<sequence>MSKSKALVLLPVLLVLAGGGFYLWHSLRFIEHTDNAYVEADISQLSVKVPGLVVQSEVQDNQYVTAGTLLAKLDDSEFRARVLQSEARLASVGAELATLEAKLLLQASLIAQAKAGVQATEADVRRVQQQLTRASELRRRDYSSQDDVDRLTAEFDGAEARLAESRASLAAREQELGVLKAQREQLFAARAEANAGLELAQLQLKDTEIRAPFNGIVGKRGAFVGQYVQPGQALFSLVPDGTVWITANFKETQIQAMVPGQPVAVSLDAFPDHDFHGVIDSLSPASGAKFSLLPAENATGNFTKIVQRIPVRIRLELPPGEQKVVPGLSAVVSVDTAATPALTVTAGR</sequence>
<dbReference type="HOGENOM" id="CLU_018816_15_1_6"/>
<dbReference type="EMBL" id="CP000507">
    <property type="protein sequence ID" value="ABL98612.1"/>
    <property type="molecule type" value="Genomic_DNA"/>
</dbReference>
<evidence type="ECO:0000259" key="4">
    <source>
        <dbReference type="Pfam" id="PF25954"/>
    </source>
</evidence>
<dbReference type="Gene3D" id="2.40.50.100">
    <property type="match status" value="1"/>
</dbReference>
<reference evidence="5 6" key="1">
    <citation type="submission" date="2006-12" db="EMBL/GenBank/DDBJ databases">
        <title>Complete sequence of Shewanella amazonensis SB2B.</title>
        <authorList>
            <consortium name="US DOE Joint Genome Institute"/>
            <person name="Copeland A."/>
            <person name="Lucas S."/>
            <person name="Lapidus A."/>
            <person name="Barry K."/>
            <person name="Detter J.C."/>
            <person name="Glavina del Rio T."/>
            <person name="Hammon N."/>
            <person name="Israni S."/>
            <person name="Dalin E."/>
            <person name="Tice H."/>
            <person name="Pitluck S."/>
            <person name="Munk A.C."/>
            <person name="Brettin T."/>
            <person name="Bruce D."/>
            <person name="Han C."/>
            <person name="Tapia R."/>
            <person name="Gilna P."/>
            <person name="Schmutz J."/>
            <person name="Larimer F."/>
            <person name="Land M."/>
            <person name="Hauser L."/>
            <person name="Kyrpides N."/>
            <person name="Mikhailova N."/>
            <person name="Fredrickson J."/>
            <person name="Richardson P."/>
        </authorList>
    </citation>
    <scope>NUCLEOTIDE SEQUENCE [LARGE SCALE GENOMIC DNA]</scope>
    <source>
        <strain evidence="6">ATCC BAA-1098 / SB2B</strain>
    </source>
</reference>
<evidence type="ECO:0000313" key="6">
    <source>
        <dbReference type="Proteomes" id="UP000009175"/>
    </source>
</evidence>
<gene>
    <name evidence="5" type="ordered locus">Sama_0402</name>
</gene>
<accession>A1S2K6</accession>
<dbReference type="PANTHER" id="PTHR30386">
    <property type="entry name" value="MEMBRANE FUSION SUBUNIT OF EMRAB-TOLC MULTIDRUG EFFLUX PUMP"/>
    <property type="match status" value="1"/>
</dbReference>
<dbReference type="PANTHER" id="PTHR30386:SF24">
    <property type="entry name" value="MULTIDRUG RESISTANCE EFFLUX PUMP"/>
    <property type="match status" value="1"/>
</dbReference>
<feature type="domain" description="Multidrug resistance protein MdtA-like barrel-sandwich hybrid" evidence="3">
    <location>
        <begin position="46"/>
        <end position="237"/>
    </location>
</feature>
<dbReference type="SUPFAM" id="SSF111369">
    <property type="entry name" value="HlyD-like secretion proteins"/>
    <property type="match status" value="2"/>
</dbReference>
<dbReference type="InterPro" id="IPR050739">
    <property type="entry name" value="MFP"/>
</dbReference>
<evidence type="ECO:0000256" key="1">
    <source>
        <dbReference type="ARBA" id="ARBA00009477"/>
    </source>
</evidence>
<dbReference type="STRING" id="326297.Sama_0402"/>
<dbReference type="Proteomes" id="UP000009175">
    <property type="component" value="Chromosome"/>
</dbReference>
<dbReference type="eggNOG" id="COG1566">
    <property type="taxonomic scope" value="Bacteria"/>
</dbReference>
<dbReference type="Pfam" id="PF25917">
    <property type="entry name" value="BSH_RND"/>
    <property type="match status" value="1"/>
</dbReference>
<proteinExistence type="inferred from homology"/>